<dbReference type="PATRIC" id="fig|1280514.3.peg.1989"/>
<feature type="domain" description="RAMA" evidence="3">
    <location>
        <begin position="627"/>
        <end position="710"/>
    </location>
</feature>
<evidence type="ECO:0000259" key="1">
    <source>
        <dbReference type="Pfam" id="PF03235"/>
    </source>
</evidence>
<dbReference type="Pfam" id="PF03235">
    <property type="entry name" value="GmrSD_N"/>
    <property type="match status" value="1"/>
</dbReference>
<dbReference type="InterPro" id="IPR040843">
    <property type="entry name" value="RAMA"/>
</dbReference>
<dbReference type="STRING" id="1280514.AXFE_15200"/>
<evidence type="ECO:0000259" key="3">
    <source>
        <dbReference type="Pfam" id="PF18755"/>
    </source>
</evidence>
<evidence type="ECO:0008006" key="6">
    <source>
        <dbReference type="Google" id="ProtNLM"/>
    </source>
</evidence>
<dbReference type="OrthoDB" id="9798761at2"/>
<dbReference type="InterPro" id="IPR011089">
    <property type="entry name" value="GmrSD_C"/>
</dbReference>
<comment type="caution">
    <text evidence="4">The sequence shown here is derived from an EMBL/GenBank/DDBJ whole genome shotgun (WGS) entry which is preliminary data.</text>
</comment>
<dbReference type="EMBL" id="JXYS01000034">
    <property type="protein sequence ID" value="KJF17620.1"/>
    <property type="molecule type" value="Genomic_DNA"/>
</dbReference>
<gene>
    <name evidence="4" type="ORF">AXFE_15200</name>
</gene>
<evidence type="ECO:0000313" key="4">
    <source>
        <dbReference type="EMBL" id="KJF17620.1"/>
    </source>
</evidence>
<accession>A0A0D8HHZ8</accession>
<organism evidence="4 5">
    <name type="scientific">Acidithrix ferrooxidans</name>
    <dbReference type="NCBI Taxonomy" id="1280514"/>
    <lineage>
        <taxon>Bacteria</taxon>
        <taxon>Bacillati</taxon>
        <taxon>Actinomycetota</taxon>
        <taxon>Acidimicrobiia</taxon>
        <taxon>Acidimicrobiales</taxon>
        <taxon>Acidimicrobiaceae</taxon>
        <taxon>Acidithrix</taxon>
    </lineage>
</organism>
<protein>
    <recommendedName>
        <fullName evidence="6">DUF262 domain-containing protein</fullName>
    </recommendedName>
</protein>
<dbReference type="Pfam" id="PF07510">
    <property type="entry name" value="GmrSD_C"/>
    <property type="match status" value="1"/>
</dbReference>
<evidence type="ECO:0000313" key="5">
    <source>
        <dbReference type="Proteomes" id="UP000032360"/>
    </source>
</evidence>
<feature type="domain" description="GmrSD restriction endonucleases C-terminal" evidence="2">
    <location>
        <begin position="441"/>
        <end position="592"/>
    </location>
</feature>
<reference evidence="4 5" key="1">
    <citation type="submission" date="2015-01" db="EMBL/GenBank/DDBJ databases">
        <title>Draft genome of the acidophilic iron oxidizer Acidithrix ferrooxidans strain Py-F3.</title>
        <authorList>
            <person name="Poehlein A."/>
            <person name="Eisen S."/>
            <person name="Schloemann M."/>
            <person name="Johnson B.D."/>
            <person name="Daniel R."/>
            <person name="Muehling M."/>
        </authorList>
    </citation>
    <scope>NUCLEOTIDE SEQUENCE [LARGE SCALE GENOMIC DNA]</scope>
    <source>
        <strain evidence="4 5">Py-F3</strain>
    </source>
</reference>
<dbReference type="PANTHER" id="PTHR35149:SF2">
    <property type="entry name" value="DUF262 DOMAIN-CONTAINING PROTEIN"/>
    <property type="match status" value="1"/>
</dbReference>
<proteinExistence type="predicted"/>
<keyword evidence="5" id="KW-1185">Reference proteome</keyword>
<dbReference type="Proteomes" id="UP000032360">
    <property type="component" value="Unassembled WGS sequence"/>
</dbReference>
<dbReference type="AlphaFoldDB" id="A0A0D8HHZ8"/>
<dbReference type="PANTHER" id="PTHR35149">
    <property type="entry name" value="SLL5132 PROTEIN"/>
    <property type="match status" value="1"/>
</dbReference>
<dbReference type="Pfam" id="PF18755">
    <property type="entry name" value="RAMA"/>
    <property type="match status" value="1"/>
</dbReference>
<sequence>MDTNVVPPKDVFSNNLQYFIPLFQRPYVWTEKDQWQYLWEDIASLADAEDRGVPLPRHFLGAIVLQEQSTRASDIRRFLVVDGQQRLTTLLVIFDAVSRSLNSIGENRLSRKLSKLVENDSDYVKHEKDRYKVLPTNSDRKAFEQVMTHGYEAIQQDALGQNRIAQAHNYFFHRSKEWLAENKNSSTHAEALADTLMAHLELVSITLTVDENPQQIFETLNARGNPLTAVDLIKNYVFQNLAGDDRIQEKFYLDYWKIFEEEFWNSEITVGRLRMARSSQFITHWLIATTGREVITTEVFNTFKGFTKTSGKAIEEVVPNLSQLAKSYQVLIEAEKSSATSVDLLPTFLYRTRIINASTVIPLFLWLINPELPAIPSDQMEKAIDSLESWMVRRAILSVTTKNYNRFILDIITKLNSTSRTRVGDAIRDILENETGESTFWPSDEMIREVLFQFPTYKTLGKAQTRMLLEAIEDYKRGYPEKSSSSFHEAPLKRDICSVEHIMPQKWESNWNAPIDDSAYDRNLTVHLLGNLTLVKDKLNSSLSNAKWQGVGGKRQKMEASTSILLTREVVELGKNEWTDEIITDRTRSLIEAVLKIWESPTKHKSELYHRVLPKLQVSPMLDDRPSIYQLLRLGVLKVGQILYAGPARFQDRTCVVTASGYLECYGNTFEFPTGAAKAVNGNQSVNGWTFWRTSNAGKETLSDLWQSYQLRLGK</sequence>
<dbReference type="InterPro" id="IPR004919">
    <property type="entry name" value="GmrSD_N"/>
</dbReference>
<feature type="domain" description="GmrSD restriction endonucleases N-terminal" evidence="1">
    <location>
        <begin position="9"/>
        <end position="238"/>
    </location>
</feature>
<dbReference type="RefSeq" id="WP_052605252.1">
    <property type="nucleotide sequence ID" value="NZ_JXYS01000034.1"/>
</dbReference>
<evidence type="ECO:0000259" key="2">
    <source>
        <dbReference type="Pfam" id="PF07510"/>
    </source>
</evidence>
<name>A0A0D8HHZ8_9ACTN</name>